<feature type="transmembrane region" description="Helical" evidence="1">
    <location>
        <begin position="157"/>
        <end position="174"/>
    </location>
</feature>
<evidence type="ECO:0000313" key="2">
    <source>
        <dbReference type="EMBL" id="MDC3738878.1"/>
    </source>
</evidence>
<dbReference type="Proteomes" id="UP001220207">
    <property type="component" value="Unassembled WGS sequence"/>
</dbReference>
<accession>A0AB35JZT0</accession>
<feature type="transmembrane region" description="Helical" evidence="1">
    <location>
        <begin position="194"/>
        <end position="215"/>
    </location>
</feature>
<protein>
    <submittedName>
        <fullName evidence="2">Uncharacterized protein</fullName>
    </submittedName>
</protein>
<dbReference type="AlphaFoldDB" id="A0AB35JZT0"/>
<comment type="caution">
    <text evidence="2">The sequence shown here is derived from an EMBL/GenBank/DDBJ whole genome shotgun (WGS) entry which is preliminary data.</text>
</comment>
<proteinExistence type="predicted"/>
<organism evidence="2 3">
    <name type="scientific">Pseudomonas syringae pv. syringae</name>
    <dbReference type="NCBI Taxonomy" id="321"/>
    <lineage>
        <taxon>Bacteria</taxon>
        <taxon>Pseudomonadati</taxon>
        <taxon>Pseudomonadota</taxon>
        <taxon>Gammaproteobacteria</taxon>
        <taxon>Pseudomonadales</taxon>
        <taxon>Pseudomonadaceae</taxon>
        <taxon>Pseudomonas</taxon>
        <taxon>Pseudomonas syringae</taxon>
    </lineage>
</organism>
<reference evidence="2" key="1">
    <citation type="submission" date="2021-04" db="EMBL/GenBank/DDBJ databases">
        <title>Genome Sequence and Comparative Genome Analysis of Pseudomonas syringae pv. syringae strains EC33 and LMG5496 isolated from Citrus plants from Tunisia and Greece.</title>
        <authorList>
            <person name="Abdellatif E."/>
            <person name="Baeyen S."/>
        </authorList>
    </citation>
    <scope>NUCLEOTIDE SEQUENCE</scope>
    <source>
        <strain evidence="2">LMG 5496</strain>
    </source>
</reference>
<evidence type="ECO:0000313" key="3">
    <source>
        <dbReference type="Proteomes" id="UP001220207"/>
    </source>
</evidence>
<sequence length="236" mass="27231">MQDLKTVLDVLETMKPYRPRAALTKFESVVDRISKYGIMTAAVPFFLLVLLALWHKLIFTLSEGWVTLAIWSAMLSQLIATLSLLCPPVLMVFSIWMWKERSRILRNAEIDHDQHHTIQLRQYEVKSLKSAKNYLELKIKRLERRLGYFIEADGKKFAAFSLLVLNFTLGNMLTQGNWSSLFSTNLDSPLSTKVVTIMMAFLFLISISAMCIRFITNRDAYRIELIELSLASRDSE</sequence>
<evidence type="ECO:0000256" key="1">
    <source>
        <dbReference type="SAM" id="Phobius"/>
    </source>
</evidence>
<gene>
    <name evidence="2" type="ORF">KDL27_24145</name>
</gene>
<feature type="transmembrane region" description="Helical" evidence="1">
    <location>
        <begin position="36"/>
        <end position="54"/>
    </location>
</feature>
<dbReference type="EMBL" id="JAGSOW010000019">
    <property type="protein sequence ID" value="MDC3738878.1"/>
    <property type="molecule type" value="Genomic_DNA"/>
</dbReference>
<name>A0AB35JZT0_PSESY</name>
<keyword evidence="1" id="KW-0472">Membrane</keyword>
<keyword evidence="1" id="KW-1133">Transmembrane helix</keyword>
<keyword evidence="1" id="KW-0812">Transmembrane</keyword>
<feature type="transmembrane region" description="Helical" evidence="1">
    <location>
        <begin position="74"/>
        <end position="98"/>
    </location>
</feature>
<dbReference type="RefSeq" id="WP_272235461.1">
    <property type="nucleotide sequence ID" value="NZ_JAGSOW010000019.1"/>
</dbReference>